<dbReference type="RefSeq" id="WP_245838717.1">
    <property type="nucleotide sequence ID" value="NZ_FPAA01000006.1"/>
</dbReference>
<evidence type="ECO:0000256" key="3">
    <source>
        <dbReference type="ARBA" id="ARBA00022806"/>
    </source>
</evidence>
<dbReference type="GO" id="GO:0003677">
    <property type="term" value="F:DNA binding"/>
    <property type="evidence" value="ECO:0007669"/>
    <property type="project" value="InterPro"/>
</dbReference>
<keyword evidence="3 5" id="KW-0347">Helicase</keyword>
<keyword evidence="1 5" id="KW-0547">Nucleotide-binding</keyword>
<sequence>MDDVKQHESRKLTETITTINEQQQALAQIPRYYGKDIVEQALDDQRQQQRKRLEKAAPSPYFGRLDFSPEASKSTVPLYIGKAGVEGADGKDPLVIDWRAPIASLFYSFTGQSGTASYEAPEETITGTVHLKRNIAIHEQVLERVVDSYVEGDTASEGASDDFLLYRLEESKDHRLRDIVSTIQSEQDAIIRAEREKALVIQGVPGSGKTTVALHRLAYLLYHYQDQIKPEKMVVFAPNQMFLDYISEVLPELGVGDIQQTTFRDWALDLLDDASIKLPDPSRAIQQRFESDHETKAHTGSRYKESIQFFHDLEGLLDDYENTHLPDKDLRAWEGTHLSKETIRDWYEREYRHYPLLKRRERVHKRMKRWIETEHHSIREMDPRNERKKQANKQLQAFMKSWKRPTPLQLYKQFLSTLIKETPRRWQASNEDLAPLLLIYHRLSGMTSDSRFDHIVIDEAQDFSPIQTAILQQHCPSNSFTILGDLLQNIVPGRGITGWEEILDQFSEHQQGFYQLDRSYRSTMEIIHFANDIIHPFRGNVKPAEPVFRSGSPVKVTPLRQDSVQQTIQSLHELQSLDCRTVAVITRTEEDARILHQGLLNQGLATHLLTPGESSYQGGLSIVPIYLVKGLEFDGAILTDVDPDRYPEDAFHARLLYVGCTRALHHLRLFYREESSPLLAKAINHTKE</sequence>
<dbReference type="PANTHER" id="PTHR11070:SF17">
    <property type="entry name" value="DNA HELICASE IV"/>
    <property type="match status" value="1"/>
</dbReference>
<dbReference type="GO" id="GO:0005524">
    <property type="term" value="F:ATP binding"/>
    <property type="evidence" value="ECO:0007669"/>
    <property type="project" value="UniProtKB-UniRule"/>
</dbReference>
<dbReference type="InterPro" id="IPR027417">
    <property type="entry name" value="P-loop_NTPase"/>
</dbReference>
<dbReference type="GO" id="GO:0016787">
    <property type="term" value="F:hydrolase activity"/>
    <property type="evidence" value="ECO:0007669"/>
    <property type="project" value="UniProtKB-UniRule"/>
</dbReference>
<dbReference type="GO" id="GO:0043138">
    <property type="term" value="F:3'-5' DNA helicase activity"/>
    <property type="evidence" value="ECO:0007669"/>
    <property type="project" value="TreeGrafter"/>
</dbReference>
<dbReference type="EMBL" id="FPAA01000006">
    <property type="protein sequence ID" value="SFS70173.1"/>
    <property type="molecule type" value="Genomic_DNA"/>
</dbReference>
<accession>A0A1I6RZN9</accession>
<keyword evidence="2 5" id="KW-0378">Hydrolase</keyword>
<dbReference type="Pfam" id="PF00580">
    <property type="entry name" value="UvrD-helicase"/>
    <property type="match status" value="1"/>
</dbReference>
<feature type="binding site" evidence="5">
    <location>
        <begin position="203"/>
        <end position="210"/>
    </location>
    <ligand>
        <name>ATP</name>
        <dbReference type="ChEBI" id="CHEBI:30616"/>
    </ligand>
</feature>
<dbReference type="Pfam" id="PF13538">
    <property type="entry name" value="UvrD_C_2"/>
    <property type="match status" value="1"/>
</dbReference>
<dbReference type="SUPFAM" id="SSF52540">
    <property type="entry name" value="P-loop containing nucleoside triphosphate hydrolases"/>
    <property type="match status" value="1"/>
</dbReference>
<dbReference type="Gene3D" id="3.40.50.300">
    <property type="entry name" value="P-loop containing nucleotide triphosphate hydrolases"/>
    <property type="match status" value="3"/>
</dbReference>
<dbReference type="AlphaFoldDB" id="A0A1I6RZN9"/>
<dbReference type="InterPro" id="IPR000212">
    <property type="entry name" value="DNA_helicase_UvrD/REP"/>
</dbReference>
<reference evidence="8" key="1">
    <citation type="submission" date="2016-10" db="EMBL/GenBank/DDBJ databases">
        <authorList>
            <person name="Varghese N."/>
            <person name="Submissions S."/>
        </authorList>
    </citation>
    <scope>NUCLEOTIDE SEQUENCE [LARGE SCALE GENOMIC DNA]</scope>
    <source>
        <strain evidence="8">DSM 45789</strain>
    </source>
</reference>
<keyword evidence="8" id="KW-1185">Reference proteome</keyword>
<dbReference type="InterPro" id="IPR014016">
    <property type="entry name" value="UvrD-like_ATP-bd"/>
</dbReference>
<dbReference type="Proteomes" id="UP000198660">
    <property type="component" value="Unassembled WGS sequence"/>
</dbReference>
<evidence type="ECO:0000256" key="2">
    <source>
        <dbReference type="ARBA" id="ARBA00022801"/>
    </source>
</evidence>
<organism evidence="7 8">
    <name type="scientific">Marininema halotolerans</name>
    <dbReference type="NCBI Taxonomy" id="1155944"/>
    <lineage>
        <taxon>Bacteria</taxon>
        <taxon>Bacillati</taxon>
        <taxon>Bacillota</taxon>
        <taxon>Bacilli</taxon>
        <taxon>Bacillales</taxon>
        <taxon>Thermoactinomycetaceae</taxon>
        <taxon>Marininema</taxon>
    </lineage>
</organism>
<dbReference type="PROSITE" id="PS51198">
    <property type="entry name" value="UVRD_HELICASE_ATP_BIND"/>
    <property type="match status" value="1"/>
</dbReference>
<gene>
    <name evidence="7" type="ORF">SAMN05444972_10654</name>
</gene>
<evidence type="ECO:0000256" key="1">
    <source>
        <dbReference type="ARBA" id="ARBA00022741"/>
    </source>
</evidence>
<evidence type="ECO:0000313" key="8">
    <source>
        <dbReference type="Proteomes" id="UP000198660"/>
    </source>
</evidence>
<keyword evidence="4 5" id="KW-0067">ATP-binding</keyword>
<evidence type="ECO:0000313" key="7">
    <source>
        <dbReference type="EMBL" id="SFS70173.1"/>
    </source>
</evidence>
<proteinExistence type="predicted"/>
<dbReference type="GO" id="GO:0000725">
    <property type="term" value="P:recombinational repair"/>
    <property type="evidence" value="ECO:0007669"/>
    <property type="project" value="TreeGrafter"/>
</dbReference>
<evidence type="ECO:0000259" key="6">
    <source>
        <dbReference type="PROSITE" id="PS51198"/>
    </source>
</evidence>
<evidence type="ECO:0000256" key="5">
    <source>
        <dbReference type="PROSITE-ProRule" id="PRU00560"/>
    </source>
</evidence>
<name>A0A1I6RZN9_9BACL</name>
<dbReference type="InterPro" id="IPR027785">
    <property type="entry name" value="UvrD-like_helicase_C"/>
</dbReference>
<dbReference type="GO" id="GO:0005829">
    <property type="term" value="C:cytosol"/>
    <property type="evidence" value="ECO:0007669"/>
    <property type="project" value="TreeGrafter"/>
</dbReference>
<evidence type="ECO:0000256" key="4">
    <source>
        <dbReference type="ARBA" id="ARBA00022840"/>
    </source>
</evidence>
<dbReference type="PANTHER" id="PTHR11070">
    <property type="entry name" value="UVRD / RECB / PCRA DNA HELICASE FAMILY MEMBER"/>
    <property type="match status" value="1"/>
</dbReference>
<protein>
    <submittedName>
        <fullName evidence="7">DNA helicase-2 / ATP-dependent DNA helicase PcrA</fullName>
    </submittedName>
</protein>
<feature type="domain" description="UvrD-like helicase ATP-binding" evidence="6">
    <location>
        <begin position="182"/>
        <end position="523"/>
    </location>
</feature>